<dbReference type="PANTHER" id="PTHR30136:SF24">
    <property type="entry name" value="HTH-TYPE TRANSCRIPTIONAL REPRESSOR ALLR"/>
    <property type="match status" value="1"/>
</dbReference>
<keyword evidence="3" id="KW-0804">Transcription</keyword>
<keyword evidence="2" id="KW-0238">DNA-binding</keyword>
<dbReference type="GO" id="GO:0003677">
    <property type="term" value="F:DNA binding"/>
    <property type="evidence" value="ECO:0007669"/>
    <property type="project" value="UniProtKB-KW"/>
</dbReference>
<sequence length="258" mass="27482">MDSTLMKGLRVLETLARSHEPRGVSELARQLDLTRSNVHRTLQTLTAAGYARQGSTPGTYECTLKLFELSSAVMDRVDVTRVAAPHMRRLAEVTEETVHLSTLSGAEVVYLDKIESPQPVRAYSSIGGRAPAHCVASGKALLAELSESNVDALFGDEVPASTGRGVRDRTELAAELASIRERGYAVNHGEWRESVGGVAAVIVNAAGAVEASIGVSGPLERVEPNSGGSYRDAVVEAARAISLDLGCTAYPPRRESRT</sequence>
<dbReference type="GO" id="GO:0045892">
    <property type="term" value="P:negative regulation of DNA-templated transcription"/>
    <property type="evidence" value="ECO:0007669"/>
    <property type="project" value="TreeGrafter"/>
</dbReference>
<gene>
    <name evidence="6" type="ORF">JHE00_26040</name>
</gene>
<dbReference type="InterPro" id="IPR036390">
    <property type="entry name" value="WH_DNA-bd_sf"/>
</dbReference>
<name>A0A934QYE0_9PSEU</name>
<dbReference type="Proteomes" id="UP000635245">
    <property type="component" value="Unassembled WGS sequence"/>
</dbReference>
<dbReference type="GO" id="GO:0003700">
    <property type="term" value="F:DNA-binding transcription factor activity"/>
    <property type="evidence" value="ECO:0007669"/>
    <property type="project" value="TreeGrafter"/>
</dbReference>
<accession>A0A934QYE0</accession>
<evidence type="ECO:0000313" key="7">
    <source>
        <dbReference type="Proteomes" id="UP000635245"/>
    </source>
</evidence>
<reference evidence="6" key="1">
    <citation type="submission" date="2020-12" db="EMBL/GenBank/DDBJ databases">
        <title>Prauserella sp. ASG 168, a novel actinomycete isolated from cave rock.</title>
        <authorList>
            <person name="Suriyachadkun C."/>
        </authorList>
    </citation>
    <scope>NUCLEOTIDE SEQUENCE</scope>
    <source>
        <strain evidence="6">ASG 168</strain>
    </source>
</reference>
<dbReference type="InterPro" id="IPR029016">
    <property type="entry name" value="GAF-like_dom_sf"/>
</dbReference>
<dbReference type="EMBL" id="JAENJH010000008">
    <property type="protein sequence ID" value="MBK1787804.1"/>
    <property type="molecule type" value="Genomic_DNA"/>
</dbReference>
<evidence type="ECO:0000256" key="3">
    <source>
        <dbReference type="ARBA" id="ARBA00023163"/>
    </source>
</evidence>
<dbReference type="Pfam" id="PF01614">
    <property type="entry name" value="IclR_C"/>
    <property type="match status" value="1"/>
</dbReference>
<evidence type="ECO:0000256" key="1">
    <source>
        <dbReference type="ARBA" id="ARBA00023015"/>
    </source>
</evidence>
<dbReference type="InterPro" id="IPR036388">
    <property type="entry name" value="WH-like_DNA-bd_sf"/>
</dbReference>
<proteinExistence type="predicted"/>
<keyword evidence="1" id="KW-0805">Transcription regulation</keyword>
<dbReference type="PROSITE" id="PS51078">
    <property type="entry name" value="ICLR_ED"/>
    <property type="match status" value="1"/>
</dbReference>
<dbReference type="PANTHER" id="PTHR30136">
    <property type="entry name" value="HELIX-TURN-HELIX TRANSCRIPTIONAL REGULATOR, ICLR FAMILY"/>
    <property type="match status" value="1"/>
</dbReference>
<organism evidence="6 7">
    <name type="scientific">Prauserella cavernicola</name>
    <dbReference type="NCBI Taxonomy" id="2800127"/>
    <lineage>
        <taxon>Bacteria</taxon>
        <taxon>Bacillati</taxon>
        <taxon>Actinomycetota</taxon>
        <taxon>Actinomycetes</taxon>
        <taxon>Pseudonocardiales</taxon>
        <taxon>Pseudonocardiaceae</taxon>
        <taxon>Prauserella</taxon>
    </lineage>
</organism>
<dbReference type="InterPro" id="IPR050707">
    <property type="entry name" value="HTH_MetabolicPath_Reg"/>
</dbReference>
<dbReference type="Gene3D" id="1.10.10.10">
    <property type="entry name" value="Winged helix-like DNA-binding domain superfamily/Winged helix DNA-binding domain"/>
    <property type="match status" value="1"/>
</dbReference>
<evidence type="ECO:0000259" key="4">
    <source>
        <dbReference type="PROSITE" id="PS51077"/>
    </source>
</evidence>
<dbReference type="Gene3D" id="3.30.450.40">
    <property type="match status" value="1"/>
</dbReference>
<protein>
    <submittedName>
        <fullName evidence="6">IclR family transcriptional regulator</fullName>
    </submittedName>
</protein>
<dbReference type="Pfam" id="PF09339">
    <property type="entry name" value="HTH_IclR"/>
    <property type="match status" value="1"/>
</dbReference>
<dbReference type="SUPFAM" id="SSF46785">
    <property type="entry name" value="Winged helix' DNA-binding domain"/>
    <property type="match status" value="1"/>
</dbReference>
<evidence type="ECO:0000259" key="5">
    <source>
        <dbReference type="PROSITE" id="PS51078"/>
    </source>
</evidence>
<dbReference type="RefSeq" id="WP_200322866.1">
    <property type="nucleotide sequence ID" value="NZ_JAENJH010000008.1"/>
</dbReference>
<feature type="domain" description="IclR-ED" evidence="5">
    <location>
        <begin position="65"/>
        <end position="247"/>
    </location>
</feature>
<keyword evidence="7" id="KW-1185">Reference proteome</keyword>
<dbReference type="AlphaFoldDB" id="A0A934QYE0"/>
<dbReference type="InterPro" id="IPR005471">
    <property type="entry name" value="Tscrpt_reg_IclR_N"/>
</dbReference>
<dbReference type="SUPFAM" id="SSF55781">
    <property type="entry name" value="GAF domain-like"/>
    <property type="match status" value="1"/>
</dbReference>
<evidence type="ECO:0000313" key="6">
    <source>
        <dbReference type="EMBL" id="MBK1787804.1"/>
    </source>
</evidence>
<dbReference type="InterPro" id="IPR014757">
    <property type="entry name" value="Tscrpt_reg_IclR_C"/>
</dbReference>
<comment type="caution">
    <text evidence="6">The sequence shown here is derived from an EMBL/GenBank/DDBJ whole genome shotgun (WGS) entry which is preliminary data.</text>
</comment>
<feature type="domain" description="HTH iclR-type" evidence="4">
    <location>
        <begin position="2"/>
        <end position="64"/>
    </location>
</feature>
<evidence type="ECO:0000256" key="2">
    <source>
        <dbReference type="ARBA" id="ARBA00023125"/>
    </source>
</evidence>
<dbReference type="PROSITE" id="PS51077">
    <property type="entry name" value="HTH_ICLR"/>
    <property type="match status" value="1"/>
</dbReference>
<dbReference type="SMART" id="SM00346">
    <property type="entry name" value="HTH_ICLR"/>
    <property type="match status" value="1"/>
</dbReference>